<dbReference type="GO" id="GO:0006508">
    <property type="term" value="P:proteolysis"/>
    <property type="evidence" value="ECO:0007669"/>
    <property type="project" value="UniProtKB-KW"/>
</dbReference>
<dbReference type="HOGENOM" id="CLU_131489_0_0_5"/>
<evidence type="ECO:0000256" key="4">
    <source>
        <dbReference type="ARBA" id="ARBA00022833"/>
    </source>
</evidence>
<keyword evidence="5" id="KW-0482">Metalloprotease</keyword>
<dbReference type="Pfam" id="PF14464">
    <property type="entry name" value="Prok-JAB"/>
    <property type="match status" value="1"/>
</dbReference>
<gene>
    <name evidence="7" type="ORF">OAN307_c18450</name>
</gene>
<organism evidence="7 8">
    <name type="scientific">Octadecabacter antarcticus 307</name>
    <dbReference type="NCBI Taxonomy" id="391626"/>
    <lineage>
        <taxon>Bacteria</taxon>
        <taxon>Pseudomonadati</taxon>
        <taxon>Pseudomonadota</taxon>
        <taxon>Alphaproteobacteria</taxon>
        <taxon>Rhodobacterales</taxon>
        <taxon>Roseobacteraceae</taxon>
        <taxon>Octadecabacter</taxon>
    </lineage>
</organism>
<dbReference type="EMBL" id="CP003740">
    <property type="protein sequence ID" value="AGI67501.1"/>
    <property type="molecule type" value="Genomic_DNA"/>
</dbReference>
<name>M9RAX8_9RHOB</name>
<dbReference type="OrthoDB" id="7848394at2"/>
<dbReference type="RefSeq" id="WP_015499529.1">
    <property type="nucleotide sequence ID" value="NC_020911.1"/>
</dbReference>
<keyword evidence="1" id="KW-0645">Protease</keyword>
<accession>M9RAX8</accession>
<dbReference type="InterPro" id="IPR028090">
    <property type="entry name" value="JAB_dom_prok"/>
</dbReference>
<keyword evidence="4" id="KW-0862">Zinc</keyword>
<dbReference type="SUPFAM" id="SSF102712">
    <property type="entry name" value="JAB1/MPN domain"/>
    <property type="match status" value="1"/>
</dbReference>
<evidence type="ECO:0000256" key="1">
    <source>
        <dbReference type="ARBA" id="ARBA00022670"/>
    </source>
</evidence>
<evidence type="ECO:0000256" key="5">
    <source>
        <dbReference type="ARBA" id="ARBA00023049"/>
    </source>
</evidence>
<dbReference type="Gene3D" id="3.40.140.10">
    <property type="entry name" value="Cytidine Deaminase, domain 2"/>
    <property type="match status" value="1"/>
</dbReference>
<feature type="domain" description="JAB" evidence="6">
    <location>
        <begin position="9"/>
        <end position="120"/>
    </location>
</feature>
<dbReference type="GO" id="GO:0046872">
    <property type="term" value="F:metal ion binding"/>
    <property type="evidence" value="ECO:0007669"/>
    <property type="project" value="UniProtKB-KW"/>
</dbReference>
<reference evidence="7 8" key="1">
    <citation type="journal article" date="2013" name="PLoS ONE">
        <title>Poles Apart: Arctic and Antarctic Octadecabacter strains Share High Genome Plasticity and a New Type of Xanthorhodopsin.</title>
        <authorList>
            <person name="Vollmers J."/>
            <person name="Voget S."/>
            <person name="Dietrich S."/>
            <person name="Gollnow K."/>
            <person name="Smits M."/>
            <person name="Meyer K."/>
            <person name="Brinkhoff T."/>
            <person name="Simon M."/>
            <person name="Daniel R."/>
        </authorList>
    </citation>
    <scope>NUCLEOTIDE SEQUENCE [LARGE SCALE GENOMIC DNA]</scope>
    <source>
        <strain evidence="7 8">307</strain>
    </source>
</reference>
<dbReference type="GO" id="GO:0008237">
    <property type="term" value="F:metallopeptidase activity"/>
    <property type="evidence" value="ECO:0007669"/>
    <property type="project" value="UniProtKB-KW"/>
</dbReference>
<proteinExistence type="predicted"/>
<dbReference type="KEGG" id="oat:OAN307_c18450"/>
<keyword evidence="8" id="KW-1185">Reference proteome</keyword>
<evidence type="ECO:0000313" key="7">
    <source>
        <dbReference type="EMBL" id="AGI67501.1"/>
    </source>
</evidence>
<dbReference type="STRING" id="391626.OAN307_c18450"/>
<evidence type="ECO:0000259" key="6">
    <source>
        <dbReference type="Pfam" id="PF14464"/>
    </source>
</evidence>
<evidence type="ECO:0000313" key="8">
    <source>
        <dbReference type="Proteomes" id="UP000005307"/>
    </source>
</evidence>
<keyword evidence="3" id="KW-0378">Hydrolase</keyword>
<evidence type="ECO:0000256" key="2">
    <source>
        <dbReference type="ARBA" id="ARBA00022723"/>
    </source>
</evidence>
<keyword evidence="2" id="KW-0479">Metal-binding</keyword>
<evidence type="ECO:0000256" key="3">
    <source>
        <dbReference type="ARBA" id="ARBA00022801"/>
    </source>
</evidence>
<sequence length="174" mass="19149">MTLSLRIPPSHWTAMRACLQRGGIREIGGWLAAEQLAPGVFELIGFTVDFEVGTHNRFASLPATHSEQLDKILNENAGRKGRIDYLGEWHSHPTFPPVPSDIDVAAMTKMVEDSGPSFATLLIVRMLGAAVLEATITTFQRDMPSEHSQLIIDHDHQSGFLLGMDSTNKNEGQN</sequence>
<dbReference type="Proteomes" id="UP000005307">
    <property type="component" value="Chromosome"/>
</dbReference>
<dbReference type="eggNOG" id="COG1310">
    <property type="taxonomic scope" value="Bacteria"/>
</dbReference>
<protein>
    <recommendedName>
        <fullName evidence="6">JAB domain-containing protein</fullName>
    </recommendedName>
</protein>
<dbReference type="AlphaFoldDB" id="M9RAX8"/>